<comment type="caution">
    <text evidence="2">The sequence shown here is derived from an EMBL/GenBank/DDBJ whole genome shotgun (WGS) entry which is preliminary data.</text>
</comment>
<dbReference type="EMBL" id="SJPO01000006">
    <property type="protein sequence ID" value="TWT76046.1"/>
    <property type="molecule type" value="Genomic_DNA"/>
</dbReference>
<sequence precursor="true">MLRRLASGAMCAVLLGGAAHAQYGTVLWSEDFEGVTLQDSTNERVGAAISENVATEPGTSPIAGVWSATGPAGWTVDNTVSTYDGAATVTPGVPGTGLADYGVDEWDGWGFASKEFWSAAAGDQDRSQFGTTSGASGTVAIADPDEYFDLGSQNDPVNGGYYSTAMTTPSFPVSGGLPHGVGFDSSWRDEAFDDSALGDTYVDLNNQAVEVIVTYNTGFSESFLKWNSDSADGDFKDDAADENFPGDGSGPAFVAPGDATSATLTFKLANGGNDWWWAVDNIEVNDLGGGQGRVFFEDFEGVTLGDSVNERLAAGANVTTPSTGVTNILGVDYPTQSVPNAYTHDFPAGWSTGNAGTPGAGGGDDAFGVLEWEQWSITDKDFWAEVGGSSRNQFDNASGAVAVADGDEWDDIGNPDADGVDELTTFMRSPAIDVSSEDTITFDFDSSWRPEDSQAASLVAYLDGVAQELFSWSSDSAAADYKPSAVNENLMFVIDTTGVLSVEFEFSYAGSDDWWWAVDNLQVRSGAIPEPSAGLLVLAAINGLGLVSRRKR</sequence>
<dbReference type="RefSeq" id="WP_146587957.1">
    <property type="nucleotide sequence ID" value="NZ_SJPO01000006.1"/>
</dbReference>
<protein>
    <recommendedName>
        <fullName evidence="4">PEP-CTERM protein-sorting domain-containing protein</fullName>
    </recommendedName>
</protein>
<proteinExistence type="predicted"/>
<gene>
    <name evidence="2" type="ORF">Pla123a_28320</name>
</gene>
<dbReference type="OrthoDB" id="226722at2"/>
<accession>A0A5C5YMG4</accession>
<feature type="chain" id="PRO_5023102037" description="PEP-CTERM protein-sorting domain-containing protein" evidence="1">
    <location>
        <begin position="22"/>
        <end position="552"/>
    </location>
</feature>
<name>A0A5C5YMG4_9BACT</name>
<dbReference type="AlphaFoldDB" id="A0A5C5YMG4"/>
<evidence type="ECO:0000313" key="2">
    <source>
        <dbReference type="EMBL" id="TWT76046.1"/>
    </source>
</evidence>
<reference evidence="2 3" key="1">
    <citation type="submission" date="2019-02" db="EMBL/GenBank/DDBJ databases">
        <title>Deep-cultivation of Planctomycetes and their phenomic and genomic characterization uncovers novel biology.</title>
        <authorList>
            <person name="Wiegand S."/>
            <person name="Jogler M."/>
            <person name="Boedeker C."/>
            <person name="Pinto D."/>
            <person name="Vollmers J."/>
            <person name="Rivas-Marin E."/>
            <person name="Kohn T."/>
            <person name="Peeters S.H."/>
            <person name="Heuer A."/>
            <person name="Rast P."/>
            <person name="Oberbeckmann S."/>
            <person name="Bunk B."/>
            <person name="Jeske O."/>
            <person name="Meyerdierks A."/>
            <person name="Storesund J.E."/>
            <person name="Kallscheuer N."/>
            <person name="Luecker S."/>
            <person name="Lage O.M."/>
            <person name="Pohl T."/>
            <person name="Merkel B.J."/>
            <person name="Hornburger P."/>
            <person name="Mueller R.-W."/>
            <person name="Bruemmer F."/>
            <person name="Labrenz M."/>
            <person name="Spormann A.M."/>
            <person name="Op Den Camp H."/>
            <person name="Overmann J."/>
            <person name="Amann R."/>
            <person name="Jetten M.S.M."/>
            <person name="Mascher T."/>
            <person name="Medema M.H."/>
            <person name="Devos D.P."/>
            <person name="Kaster A.-K."/>
            <person name="Ovreas L."/>
            <person name="Rohde M."/>
            <person name="Galperin M.Y."/>
            <person name="Jogler C."/>
        </authorList>
    </citation>
    <scope>NUCLEOTIDE SEQUENCE [LARGE SCALE GENOMIC DNA]</scope>
    <source>
        <strain evidence="2 3">Pla123a</strain>
    </source>
</reference>
<organism evidence="2 3">
    <name type="scientific">Posidoniimonas polymericola</name>
    <dbReference type="NCBI Taxonomy" id="2528002"/>
    <lineage>
        <taxon>Bacteria</taxon>
        <taxon>Pseudomonadati</taxon>
        <taxon>Planctomycetota</taxon>
        <taxon>Planctomycetia</taxon>
        <taxon>Pirellulales</taxon>
        <taxon>Lacipirellulaceae</taxon>
        <taxon>Posidoniimonas</taxon>
    </lineage>
</organism>
<evidence type="ECO:0008006" key="4">
    <source>
        <dbReference type="Google" id="ProtNLM"/>
    </source>
</evidence>
<dbReference type="Proteomes" id="UP000318478">
    <property type="component" value="Unassembled WGS sequence"/>
</dbReference>
<evidence type="ECO:0000256" key="1">
    <source>
        <dbReference type="SAM" id="SignalP"/>
    </source>
</evidence>
<dbReference type="NCBIfam" id="TIGR02595">
    <property type="entry name" value="PEP_CTERM"/>
    <property type="match status" value="1"/>
</dbReference>
<dbReference type="InterPro" id="IPR013424">
    <property type="entry name" value="Ice-binding_C"/>
</dbReference>
<keyword evidence="3" id="KW-1185">Reference proteome</keyword>
<keyword evidence="1" id="KW-0732">Signal</keyword>
<feature type="signal peptide" evidence="1">
    <location>
        <begin position="1"/>
        <end position="21"/>
    </location>
</feature>
<evidence type="ECO:0000313" key="3">
    <source>
        <dbReference type="Proteomes" id="UP000318478"/>
    </source>
</evidence>